<reference evidence="1 2" key="1">
    <citation type="submission" date="2018-03" db="EMBL/GenBank/DDBJ databases">
        <authorList>
            <person name="Guldener U."/>
        </authorList>
    </citation>
    <scope>NUCLEOTIDE SEQUENCE [LARGE SCALE GENOMIC DNA]</scope>
    <source>
        <strain evidence="1 2">DAOM196992</strain>
    </source>
</reference>
<proteinExistence type="predicted"/>
<keyword evidence="2" id="KW-1185">Reference proteome</keyword>
<sequence>MQPQQHQALPIMSLLQASLISQLKRPCCCSLCSCQAELSLLQASLISQLERPCCCSLCSCQAELSSCCLVATSCRWLRHPSMLLLEGRTSRIYQKNNGLFLRNIIYSADHRSITSLVSVVGLSHLSNTACLSIS</sequence>
<dbReference type="EMBL" id="OOIP01000027">
    <property type="protein sequence ID" value="SPO41431.1"/>
    <property type="molecule type" value="Genomic_DNA"/>
</dbReference>
<gene>
    <name evidence="1" type="ORF">PSFLO_06913</name>
</gene>
<protein>
    <submittedName>
        <fullName evidence="1">Uncharacterized protein</fullName>
    </submittedName>
</protein>
<name>A0A5C3FD95_9BASI</name>
<dbReference type="AlphaFoldDB" id="A0A5C3FD95"/>
<organism evidence="1 2">
    <name type="scientific">Pseudozyma flocculosa</name>
    <dbReference type="NCBI Taxonomy" id="84751"/>
    <lineage>
        <taxon>Eukaryota</taxon>
        <taxon>Fungi</taxon>
        <taxon>Dikarya</taxon>
        <taxon>Basidiomycota</taxon>
        <taxon>Ustilaginomycotina</taxon>
        <taxon>Ustilaginomycetes</taxon>
        <taxon>Ustilaginales</taxon>
        <taxon>Ustilaginaceae</taxon>
        <taxon>Pseudozyma</taxon>
    </lineage>
</organism>
<dbReference type="Proteomes" id="UP000323386">
    <property type="component" value="Unassembled WGS sequence"/>
</dbReference>
<evidence type="ECO:0000313" key="1">
    <source>
        <dbReference type="EMBL" id="SPO41431.1"/>
    </source>
</evidence>
<evidence type="ECO:0000313" key="2">
    <source>
        <dbReference type="Proteomes" id="UP000323386"/>
    </source>
</evidence>
<accession>A0A5C3FD95</accession>